<protein>
    <submittedName>
        <fullName evidence="2">Uncharacterized protein LOC104265453</fullName>
    </submittedName>
</protein>
<reference evidence="2" key="1">
    <citation type="submission" date="2020-04" db="EMBL/GenBank/DDBJ databases">
        <authorList>
            <person name="Neveu A P."/>
        </authorList>
    </citation>
    <scope>NUCLEOTIDE SEQUENCE</scope>
    <source>
        <tissue evidence="2">Whole embryo</tissue>
    </source>
</reference>
<evidence type="ECO:0000256" key="1">
    <source>
        <dbReference type="SAM" id="MobiDB-lite"/>
    </source>
</evidence>
<organism evidence="2">
    <name type="scientific">Phallusia mammillata</name>
    <dbReference type="NCBI Taxonomy" id="59560"/>
    <lineage>
        <taxon>Eukaryota</taxon>
        <taxon>Metazoa</taxon>
        <taxon>Chordata</taxon>
        <taxon>Tunicata</taxon>
        <taxon>Ascidiacea</taxon>
        <taxon>Phlebobranchia</taxon>
        <taxon>Ascidiidae</taxon>
        <taxon>Phallusia</taxon>
    </lineage>
</organism>
<name>A0A6F9DI84_9ASCI</name>
<dbReference type="EMBL" id="LR787270">
    <property type="protein sequence ID" value="CAB3263132.1"/>
    <property type="molecule type" value="mRNA"/>
</dbReference>
<sequence>MCTYNTMNRRELTQDETLRRRFVKNRRWHQSRSVQQIPRITRTQGSPTKASFAASRGSRRRPLLQTRSGANQEWAPDTLSDPDAIHASAATPYRLPRLLDGDIVNAKPKDYVYKQPLTASHFLLRKDPMTSTPVPECTSPDLRIKPNSTKCRPITQGMQTHILYQTWPQGGAKMHRLLPRISKPGGVIVLTDSHSTEPKTPPQSEVEYHLLPTLPVHAPAAKLRIDNSSPRQHVHHEPSSERKLSWQLSPYSNKNFDRQGLGPNQGPFSREMPIKCTPPNNWLRMKIQRPRVVITK</sequence>
<feature type="compositionally biased region" description="Polar residues" evidence="1">
    <location>
        <begin position="31"/>
        <end position="49"/>
    </location>
</feature>
<accession>A0A6F9DI84</accession>
<feature type="region of interest" description="Disordered" evidence="1">
    <location>
        <begin position="251"/>
        <end position="274"/>
    </location>
</feature>
<dbReference type="AlphaFoldDB" id="A0A6F9DI84"/>
<evidence type="ECO:0000313" key="2">
    <source>
        <dbReference type="EMBL" id="CAB3263132.1"/>
    </source>
</evidence>
<gene>
    <name evidence="2" type="primary">LOC104265453</name>
</gene>
<feature type="region of interest" description="Disordered" evidence="1">
    <location>
        <begin position="26"/>
        <end position="80"/>
    </location>
</feature>
<proteinExistence type="evidence at transcript level"/>